<organism evidence="1">
    <name type="scientific">marine metagenome</name>
    <dbReference type="NCBI Taxonomy" id="408172"/>
    <lineage>
        <taxon>unclassified sequences</taxon>
        <taxon>metagenomes</taxon>
        <taxon>ecological metagenomes</taxon>
    </lineage>
</organism>
<sequence length="148" mass="17587">MNIQNMTKKFDNMKLNDSKLIRKDISIKNLNSKFQKMEIGKKRTRASKVIKPKKKRKKNVTDVVLYDENFINNLFSIMDTIKKDRKYDINSVNNKPNIKIDNKYSVELVSEQDNSLLNDYNLEYDSNAEIDGYATDEDFDLYKEDYDY</sequence>
<accession>A0A381SDE3</accession>
<proteinExistence type="predicted"/>
<gene>
    <name evidence="1" type="ORF">METZ01_LOCUS54966</name>
</gene>
<protein>
    <submittedName>
        <fullName evidence="1">Uncharacterized protein</fullName>
    </submittedName>
</protein>
<evidence type="ECO:0000313" key="1">
    <source>
        <dbReference type="EMBL" id="SVA02112.1"/>
    </source>
</evidence>
<dbReference type="EMBL" id="UINC01002971">
    <property type="protein sequence ID" value="SVA02112.1"/>
    <property type="molecule type" value="Genomic_DNA"/>
</dbReference>
<dbReference type="AlphaFoldDB" id="A0A381SDE3"/>
<reference evidence="1" key="1">
    <citation type="submission" date="2018-05" db="EMBL/GenBank/DDBJ databases">
        <authorList>
            <person name="Lanie J.A."/>
            <person name="Ng W.-L."/>
            <person name="Kazmierczak K.M."/>
            <person name="Andrzejewski T.M."/>
            <person name="Davidsen T.M."/>
            <person name="Wayne K.J."/>
            <person name="Tettelin H."/>
            <person name="Glass J.I."/>
            <person name="Rusch D."/>
            <person name="Podicherti R."/>
            <person name="Tsui H.-C.T."/>
            <person name="Winkler M.E."/>
        </authorList>
    </citation>
    <scope>NUCLEOTIDE SEQUENCE</scope>
</reference>
<name>A0A381SDE3_9ZZZZ</name>